<dbReference type="PANTHER" id="PTHR11040:SF211">
    <property type="entry name" value="ZINC TRANSPORTER ZIP11"/>
    <property type="match status" value="1"/>
</dbReference>
<evidence type="ECO:0000256" key="6">
    <source>
        <dbReference type="ARBA" id="ARBA00022989"/>
    </source>
</evidence>
<evidence type="ECO:0000256" key="3">
    <source>
        <dbReference type="ARBA" id="ARBA00022475"/>
    </source>
</evidence>
<protein>
    <submittedName>
        <fullName evidence="8">Zinc transporter, ZIP family</fullName>
    </submittedName>
</protein>
<keyword evidence="5" id="KW-0862">Zinc</keyword>
<keyword evidence="9" id="KW-1185">Reference proteome</keyword>
<dbReference type="RefSeq" id="WP_055983974.1">
    <property type="nucleotide sequence ID" value="NZ_FMZQ01000010.1"/>
</dbReference>
<reference evidence="9" key="1">
    <citation type="submission" date="2016-10" db="EMBL/GenBank/DDBJ databases">
        <authorList>
            <person name="Varghese N."/>
            <person name="Submissions S."/>
        </authorList>
    </citation>
    <scope>NUCLEOTIDE SEQUENCE [LARGE SCALE GENOMIC DNA]</scope>
    <source>
        <strain evidence="9">DSM 26382</strain>
    </source>
</reference>
<comment type="subcellular location">
    <subcellularLocation>
        <location evidence="1">Cell membrane</location>
        <topology evidence="1">Multi-pass membrane protein</topology>
    </subcellularLocation>
</comment>
<keyword evidence="6" id="KW-1133">Transmembrane helix</keyword>
<evidence type="ECO:0000256" key="5">
    <source>
        <dbReference type="ARBA" id="ARBA00022833"/>
    </source>
</evidence>
<dbReference type="GO" id="GO:0005886">
    <property type="term" value="C:plasma membrane"/>
    <property type="evidence" value="ECO:0007669"/>
    <property type="project" value="UniProtKB-SubCell"/>
</dbReference>
<evidence type="ECO:0000256" key="4">
    <source>
        <dbReference type="ARBA" id="ARBA00022692"/>
    </source>
</evidence>
<name>A0A1G6RMU1_9GAMM</name>
<dbReference type="GeneID" id="83640149"/>
<evidence type="ECO:0000313" key="8">
    <source>
        <dbReference type="EMBL" id="SDD05949.1"/>
    </source>
</evidence>
<dbReference type="Proteomes" id="UP000199467">
    <property type="component" value="Unassembled WGS sequence"/>
</dbReference>
<sequence>MRTLLTSLPGLNGRALRYLLGGVIVLCGSLLLFIQVAVLIDQTVQPQLLRALQGGLLCATGTAVGALPVLFMGELSGRWRDRLLGFGGGVMLAATVFSLLVPALEVAGEQGFTAWGAGALASIGLLLGVAALLGLGRVLAQRQSVGAAELQRGALAPGTLLFVIAIMLHNVPEGMAVGVAAGAGLSGADGLAIGIALQDVPEGLIVALVLASAGMGRGKAVLIGAASGLVEPLFAVLCAWLVGVSHMLLPWGLALAAGAMLFAVIHEIIPEAHGSGHAGDASLALVLGFCLMMVLDTALA</sequence>
<proteinExistence type="inferred from homology"/>
<accession>A0A1G6RMU1</accession>
<dbReference type="InterPro" id="IPR003689">
    <property type="entry name" value="ZIP"/>
</dbReference>
<keyword evidence="7" id="KW-0472">Membrane</keyword>
<evidence type="ECO:0000313" key="9">
    <source>
        <dbReference type="Proteomes" id="UP000199467"/>
    </source>
</evidence>
<keyword evidence="3" id="KW-1003">Cell membrane</keyword>
<evidence type="ECO:0000256" key="1">
    <source>
        <dbReference type="ARBA" id="ARBA00004651"/>
    </source>
</evidence>
<dbReference type="PANTHER" id="PTHR11040">
    <property type="entry name" value="ZINC/IRON TRANSPORTER"/>
    <property type="match status" value="1"/>
</dbReference>
<evidence type="ECO:0000256" key="2">
    <source>
        <dbReference type="ARBA" id="ARBA00006939"/>
    </source>
</evidence>
<gene>
    <name evidence="8" type="ORF">SAMN05216576_11050</name>
</gene>
<organism evidence="8 9">
    <name type="scientific">Ectopseudomonas chengduensis</name>
    <dbReference type="NCBI Taxonomy" id="489632"/>
    <lineage>
        <taxon>Bacteria</taxon>
        <taxon>Pseudomonadati</taxon>
        <taxon>Pseudomonadota</taxon>
        <taxon>Gammaproteobacteria</taxon>
        <taxon>Pseudomonadales</taxon>
        <taxon>Pseudomonadaceae</taxon>
        <taxon>Ectopseudomonas</taxon>
    </lineage>
</organism>
<evidence type="ECO:0000256" key="7">
    <source>
        <dbReference type="ARBA" id="ARBA00023136"/>
    </source>
</evidence>
<keyword evidence="4" id="KW-0812">Transmembrane</keyword>
<dbReference type="Pfam" id="PF02535">
    <property type="entry name" value="Zip"/>
    <property type="match status" value="1"/>
</dbReference>
<comment type="similarity">
    <text evidence="2">Belongs to the ZIP transporter (TC 2.A.5) family.</text>
</comment>
<dbReference type="EMBL" id="FMZQ01000010">
    <property type="protein sequence ID" value="SDD05949.1"/>
    <property type="molecule type" value="Genomic_DNA"/>
</dbReference>
<dbReference type="GO" id="GO:0005385">
    <property type="term" value="F:zinc ion transmembrane transporter activity"/>
    <property type="evidence" value="ECO:0007669"/>
    <property type="project" value="TreeGrafter"/>
</dbReference>
<dbReference type="AlphaFoldDB" id="A0A1G6RMU1"/>